<protein>
    <submittedName>
        <fullName evidence="9">Uncharacterized protein LOC103581374</fullName>
    </submittedName>
</protein>
<feature type="domain" description="C3H1-type" evidence="7">
    <location>
        <begin position="238"/>
        <end position="266"/>
    </location>
</feature>
<dbReference type="Proteomes" id="UP000694923">
    <property type="component" value="Unplaced"/>
</dbReference>
<keyword evidence="3 5" id="KW-0863">Zinc-finger</keyword>
<dbReference type="PANTHER" id="PTHR12620">
    <property type="entry name" value="U2 SNRNP AUXILIARY FACTOR, SMALL SUBUNIT"/>
    <property type="match status" value="1"/>
</dbReference>
<feature type="compositionally biased region" description="Basic and acidic residues" evidence="6">
    <location>
        <begin position="16"/>
        <end position="26"/>
    </location>
</feature>
<dbReference type="RefSeq" id="XP_008561448.1">
    <property type="nucleotide sequence ID" value="XM_008563226.1"/>
</dbReference>
<dbReference type="PROSITE" id="PS50103">
    <property type="entry name" value="ZF_C3H1"/>
    <property type="match status" value="1"/>
</dbReference>
<dbReference type="InterPro" id="IPR009145">
    <property type="entry name" value="U2AF_small"/>
</dbReference>
<feature type="zinc finger region" description="C3H1-type" evidence="5">
    <location>
        <begin position="238"/>
        <end position="266"/>
    </location>
</feature>
<evidence type="ECO:0000256" key="1">
    <source>
        <dbReference type="ARBA" id="ARBA00022723"/>
    </source>
</evidence>
<organism evidence="8 9">
    <name type="scientific">Galeopterus variegatus</name>
    <name type="common">Malayan flying lemur</name>
    <name type="synonym">Cynocephalus variegatus</name>
    <dbReference type="NCBI Taxonomy" id="482537"/>
    <lineage>
        <taxon>Eukaryota</taxon>
        <taxon>Metazoa</taxon>
        <taxon>Chordata</taxon>
        <taxon>Craniata</taxon>
        <taxon>Vertebrata</taxon>
        <taxon>Euteleostomi</taxon>
        <taxon>Mammalia</taxon>
        <taxon>Eutheria</taxon>
        <taxon>Euarchontoglires</taxon>
        <taxon>Dermoptera</taxon>
        <taxon>Cynocephalidae</taxon>
        <taxon>Galeopterus</taxon>
    </lineage>
</organism>
<reference evidence="9" key="1">
    <citation type="submission" date="2025-08" db="UniProtKB">
        <authorList>
            <consortium name="RefSeq"/>
        </authorList>
    </citation>
    <scope>IDENTIFICATION</scope>
</reference>
<evidence type="ECO:0000256" key="5">
    <source>
        <dbReference type="PROSITE-ProRule" id="PRU00723"/>
    </source>
</evidence>
<name>A0ABM0PZA7_GALVR</name>
<keyword evidence="8" id="KW-1185">Reference proteome</keyword>
<dbReference type="InterPro" id="IPR000571">
    <property type="entry name" value="Znf_CCCH"/>
</dbReference>
<evidence type="ECO:0000313" key="9">
    <source>
        <dbReference type="RefSeq" id="XP_008561448.1"/>
    </source>
</evidence>
<sequence length="301" mass="32806">MQRLPGTQAQLPTLTHLRDPRAETRKGLGPLQRKKPTPGGLLPHCTMPMPAPRLAAGMPADPSGPTPAEAPLKEPLSTPLVDRPPRLRDLLHTHNVHSWALQQPPAPDCNLEVAAPHDLLSVVASTLDKKRQQESSSCTGRKWASAPLRAALAGIAARSPAYACPGRFDDPLHRGPRGSRRLAGYCADQQKRLAKPLPSGSADWTNSPPETPPWCSGRSEGPIVLHQPHQVKGCLLLLASRVNCSFYFKIGACRHGDRCSRLHNKPTFSQTILIQNIYRNPQNSAQTADGSHYHCPLEHLP</sequence>
<accession>A0ABM0PZA7</accession>
<feature type="compositionally biased region" description="Polar residues" evidence="6">
    <location>
        <begin position="1"/>
        <end position="13"/>
    </location>
</feature>
<dbReference type="PRINTS" id="PR01848">
    <property type="entry name" value="U2AUXFACTOR"/>
</dbReference>
<evidence type="ECO:0000259" key="7">
    <source>
        <dbReference type="PROSITE" id="PS50103"/>
    </source>
</evidence>
<dbReference type="GeneID" id="103581374"/>
<evidence type="ECO:0000256" key="2">
    <source>
        <dbReference type="ARBA" id="ARBA00022737"/>
    </source>
</evidence>
<evidence type="ECO:0000313" key="8">
    <source>
        <dbReference type="Proteomes" id="UP000694923"/>
    </source>
</evidence>
<keyword evidence="4 5" id="KW-0862">Zinc</keyword>
<keyword evidence="1 5" id="KW-0479">Metal-binding</keyword>
<feature type="region of interest" description="Disordered" evidence="6">
    <location>
        <begin position="195"/>
        <end position="215"/>
    </location>
</feature>
<evidence type="ECO:0000256" key="6">
    <source>
        <dbReference type="SAM" id="MobiDB-lite"/>
    </source>
</evidence>
<dbReference type="Pfam" id="PF00642">
    <property type="entry name" value="zf-CCCH"/>
    <property type="match status" value="1"/>
</dbReference>
<feature type="region of interest" description="Disordered" evidence="6">
    <location>
        <begin position="1"/>
        <end position="79"/>
    </location>
</feature>
<keyword evidence="2" id="KW-0677">Repeat</keyword>
<proteinExistence type="predicted"/>
<evidence type="ECO:0000256" key="3">
    <source>
        <dbReference type="ARBA" id="ARBA00022771"/>
    </source>
</evidence>
<gene>
    <name evidence="9" type="primary">LOC103581374</name>
</gene>
<evidence type="ECO:0000256" key="4">
    <source>
        <dbReference type="ARBA" id="ARBA00022833"/>
    </source>
</evidence>